<accession>A0A645FHG4</accession>
<organism evidence="2">
    <name type="scientific">bioreactor metagenome</name>
    <dbReference type="NCBI Taxonomy" id="1076179"/>
    <lineage>
        <taxon>unclassified sequences</taxon>
        <taxon>metagenomes</taxon>
        <taxon>ecological metagenomes</taxon>
    </lineage>
</organism>
<evidence type="ECO:0000256" key="1">
    <source>
        <dbReference type="SAM" id="Phobius"/>
    </source>
</evidence>
<name>A0A645FHG4_9ZZZZ</name>
<keyword evidence="1" id="KW-0812">Transmembrane</keyword>
<protein>
    <submittedName>
        <fullName evidence="2">Uncharacterized protein</fullName>
    </submittedName>
</protein>
<sequence length="180" mass="21147">MPVFLSATVLAAQYLKNDKAVRYQTIFSGIAHLALLVQLVWMPMMIKSDDTWFGWKELAQKVDELEEQNPDDFFFPDNSYKISAVLNFYSDEHIYAGNVIDKFAFQFALDNRDLSHLDGQDAIYVTSERYRRKNLRIGSIESMLEKHFESAQLVDSLVIRDRDGDIHRKFYFYDCDNYQD</sequence>
<dbReference type="EMBL" id="VSSQ01059893">
    <property type="protein sequence ID" value="MPN13400.1"/>
    <property type="molecule type" value="Genomic_DNA"/>
</dbReference>
<evidence type="ECO:0000313" key="2">
    <source>
        <dbReference type="EMBL" id="MPN13400.1"/>
    </source>
</evidence>
<dbReference type="AlphaFoldDB" id="A0A645FHG4"/>
<keyword evidence="1" id="KW-0472">Membrane</keyword>
<gene>
    <name evidence="2" type="ORF">SDC9_160721</name>
</gene>
<keyword evidence="1" id="KW-1133">Transmembrane helix</keyword>
<reference evidence="2" key="1">
    <citation type="submission" date="2019-08" db="EMBL/GenBank/DDBJ databases">
        <authorList>
            <person name="Kucharzyk K."/>
            <person name="Murdoch R.W."/>
            <person name="Higgins S."/>
            <person name="Loffler F."/>
        </authorList>
    </citation>
    <scope>NUCLEOTIDE SEQUENCE</scope>
</reference>
<feature type="transmembrane region" description="Helical" evidence="1">
    <location>
        <begin position="20"/>
        <end position="41"/>
    </location>
</feature>
<comment type="caution">
    <text evidence="2">The sequence shown here is derived from an EMBL/GenBank/DDBJ whole genome shotgun (WGS) entry which is preliminary data.</text>
</comment>
<proteinExistence type="predicted"/>